<dbReference type="RefSeq" id="WP_091792010.1">
    <property type="nucleotide sequence ID" value="NZ_FNAF01000008.1"/>
</dbReference>
<evidence type="ECO:0000313" key="1">
    <source>
        <dbReference type="EMBL" id="SDD84287.1"/>
    </source>
</evidence>
<evidence type="ECO:0000313" key="2">
    <source>
        <dbReference type="Proteomes" id="UP000198995"/>
    </source>
</evidence>
<sequence length="146" mass="16561">MKQNSDRIQSLKGRCRHCVCKYCGSPLILKKISFASSPDTRVEIFCSSCDKIEYGVEKEIYKIAKFYVEETGFNHYKEFDISLQSVRMNIAKVAQIITWASKSLGILSDTGFSVSVKNADDLVGSCKKFKDQDLLPTVKKDEKNEQ</sequence>
<keyword evidence="2" id="KW-1185">Reference proteome</keyword>
<accession>A0A1G6Y3J4</accession>
<dbReference type="OrthoDB" id="9786584at2"/>
<name>A0A1G6Y3J4_PEPNI</name>
<protein>
    <submittedName>
        <fullName evidence="1">Uncharacterized protein</fullName>
    </submittedName>
</protein>
<gene>
    <name evidence="1" type="ORF">SAMN04489866_10854</name>
</gene>
<dbReference type="STRING" id="2741.SAMN04489866_10854"/>
<dbReference type="Proteomes" id="UP000198995">
    <property type="component" value="Unassembled WGS sequence"/>
</dbReference>
<dbReference type="AlphaFoldDB" id="A0A1G6Y3J4"/>
<organism evidence="1 2">
    <name type="scientific">Peptococcus niger</name>
    <dbReference type="NCBI Taxonomy" id="2741"/>
    <lineage>
        <taxon>Bacteria</taxon>
        <taxon>Bacillati</taxon>
        <taxon>Bacillota</taxon>
        <taxon>Clostridia</taxon>
        <taxon>Eubacteriales</taxon>
        <taxon>Peptococcaceae</taxon>
        <taxon>Peptococcus</taxon>
    </lineage>
</organism>
<dbReference type="EMBL" id="FNAF01000008">
    <property type="protein sequence ID" value="SDD84287.1"/>
    <property type="molecule type" value="Genomic_DNA"/>
</dbReference>
<reference evidence="1 2" key="1">
    <citation type="submission" date="2016-10" db="EMBL/GenBank/DDBJ databases">
        <authorList>
            <person name="de Groot N.N."/>
        </authorList>
    </citation>
    <scope>NUCLEOTIDE SEQUENCE [LARGE SCALE GENOMIC DNA]</scope>
    <source>
        <strain evidence="1 2">DSM 20475</strain>
    </source>
</reference>
<proteinExistence type="predicted"/>